<gene>
    <name evidence="1" type="ORF">ARMGADRAFT_1039242</name>
</gene>
<organism evidence="1 2">
    <name type="scientific">Armillaria gallica</name>
    <name type="common">Bulbous honey fungus</name>
    <name type="synonym">Armillaria bulbosa</name>
    <dbReference type="NCBI Taxonomy" id="47427"/>
    <lineage>
        <taxon>Eukaryota</taxon>
        <taxon>Fungi</taxon>
        <taxon>Dikarya</taxon>
        <taxon>Basidiomycota</taxon>
        <taxon>Agaricomycotina</taxon>
        <taxon>Agaricomycetes</taxon>
        <taxon>Agaricomycetidae</taxon>
        <taxon>Agaricales</taxon>
        <taxon>Marasmiineae</taxon>
        <taxon>Physalacriaceae</taxon>
        <taxon>Armillaria</taxon>
    </lineage>
</organism>
<accession>A0A2H3CI71</accession>
<keyword evidence="2" id="KW-1185">Reference proteome</keyword>
<dbReference type="Proteomes" id="UP000217790">
    <property type="component" value="Unassembled WGS sequence"/>
</dbReference>
<name>A0A2H3CI71_ARMGA</name>
<sequence length="144" mass="16183">MLKESDMADFENPSFEGVIQMLFSKDWCNEYSVSGQASRGDGWCEEGEGENDGHHGIVMKSADGITRHVFPSISTCSADYPEEFDTEADEKLREASKHRVDNEVRETVAEARKLIYEKVENLSKPTSLVPTENAFSELLALLFQ</sequence>
<evidence type="ECO:0000313" key="2">
    <source>
        <dbReference type="Proteomes" id="UP000217790"/>
    </source>
</evidence>
<dbReference type="STRING" id="47427.A0A2H3CI71"/>
<proteinExistence type="predicted"/>
<dbReference type="AlphaFoldDB" id="A0A2H3CI71"/>
<dbReference type="EMBL" id="KZ293728">
    <property type="protein sequence ID" value="PBK81560.1"/>
    <property type="molecule type" value="Genomic_DNA"/>
</dbReference>
<dbReference type="OrthoDB" id="3208495at2759"/>
<dbReference type="InParanoid" id="A0A2H3CI71"/>
<evidence type="ECO:0000313" key="1">
    <source>
        <dbReference type="EMBL" id="PBK81560.1"/>
    </source>
</evidence>
<reference evidence="2" key="1">
    <citation type="journal article" date="2017" name="Nat. Ecol. Evol.">
        <title>Genome expansion and lineage-specific genetic innovations in the forest pathogenic fungi Armillaria.</title>
        <authorList>
            <person name="Sipos G."/>
            <person name="Prasanna A.N."/>
            <person name="Walter M.C."/>
            <person name="O'Connor E."/>
            <person name="Balint B."/>
            <person name="Krizsan K."/>
            <person name="Kiss B."/>
            <person name="Hess J."/>
            <person name="Varga T."/>
            <person name="Slot J."/>
            <person name="Riley R."/>
            <person name="Boka B."/>
            <person name="Rigling D."/>
            <person name="Barry K."/>
            <person name="Lee J."/>
            <person name="Mihaltcheva S."/>
            <person name="LaButti K."/>
            <person name="Lipzen A."/>
            <person name="Waldron R."/>
            <person name="Moloney N.M."/>
            <person name="Sperisen C."/>
            <person name="Kredics L."/>
            <person name="Vagvoelgyi C."/>
            <person name="Patrignani A."/>
            <person name="Fitzpatrick D."/>
            <person name="Nagy I."/>
            <person name="Doyle S."/>
            <person name="Anderson J.B."/>
            <person name="Grigoriev I.V."/>
            <person name="Gueldener U."/>
            <person name="Muensterkoetter M."/>
            <person name="Nagy L.G."/>
        </authorList>
    </citation>
    <scope>NUCLEOTIDE SEQUENCE [LARGE SCALE GENOMIC DNA]</scope>
    <source>
        <strain evidence="2">Ar21-2</strain>
    </source>
</reference>
<protein>
    <submittedName>
        <fullName evidence="1">Uncharacterized protein</fullName>
    </submittedName>
</protein>